<name>A0A7C3KH73_9CYAN</name>
<sequence length="218" mass="24492">MDYLSLIKGSLLLLTNPNDVDPVYDIEAGLLTSRAMDLAVVHARTNPAIAAMMDERYNPPLPTLETLLQYPPGSLGYCYARYLTDMGFAADFYRETPIADDATYLLMRMRKTHDIWHLVTGFGTDVVGEITLKAFEFAQTRRPLAIVLITGSLLKALVQAPESLNHILTQLCRAYQLGQRCQPLLAQRWETAWEKPLHEWQRELGVDANAAIAQLVSD</sequence>
<dbReference type="InterPro" id="IPR007715">
    <property type="entry name" value="Coq4"/>
</dbReference>
<reference evidence="1" key="1">
    <citation type="journal article" date="2020" name="mSystems">
        <title>Genome- and Community-Level Interaction Insights into Carbon Utilization and Element Cycling Functions of Hydrothermarchaeota in Hydrothermal Sediment.</title>
        <authorList>
            <person name="Zhou Z."/>
            <person name="Liu Y."/>
            <person name="Xu W."/>
            <person name="Pan J."/>
            <person name="Luo Z.H."/>
            <person name="Li M."/>
        </authorList>
    </citation>
    <scope>NUCLEOTIDE SEQUENCE [LARGE SCALE GENOMIC DNA]</scope>
    <source>
        <strain evidence="1">SpSt-418</strain>
    </source>
</reference>
<organism evidence="1">
    <name type="scientific">Oscillatoriales cyanobacterium SpSt-418</name>
    <dbReference type="NCBI Taxonomy" id="2282169"/>
    <lineage>
        <taxon>Bacteria</taxon>
        <taxon>Bacillati</taxon>
        <taxon>Cyanobacteriota</taxon>
        <taxon>Cyanophyceae</taxon>
        <taxon>Oscillatoriophycideae</taxon>
        <taxon>Oscillatoriales</taxon>
    </lineage>
</organism>
<accession>A0A7C3KH73</accession>
<comment type="caution">
    <text evidence="1">The sequence shown here is derived from an EMBL/GenBank/DDBJ whole genome shotgun (WGS) entry which is preliminary data.</text>
</comment>
<proteinExistence type="predicted"/>
<dbReference type="GO" id="GO:0006744">
    <property type="term" value="P:ubiquinone biosynthetic process"/>
    <property type="evidence" value="ECO:0007669"/>
    <property type="project" value="InterPro"/>
</dbReference>
<evidence type="ECO:0000313" key="1">
    <source>
        <dbReference type="EMBL" id="HFM99847.1"/>
    </source>
</evidence>
<dbReference type="EMBL" id="DSRU01000275">
    <property type="protein sequence ID" value="HFM99847.1"/>
    <property type="molecule type" value="Genomic_DNA"/>
</dbReference>
<dbReference type="PANTHER" id="PTHR12922">
    <property type="entry name" value="UBIQUINONE BIOSYNTHESIS PROTEIN"/>
    <property type="match status" value="1"/>
</dbReference>
<evidence type="ECO:0008006" key="2">
    <source>
        <dbReference type="Google" id="ProtNLM"/>
    </source>
</evidence>
<dbReference type="AlphaFoldDB" id="A0A7C3KH73"/>
<protein>
    <recommendedName>
        <fullName evidence="2">Ubiquinone biosynthesis protein</fullName>
    </recommendedName>
</protein>
<dbReference type="Pfam" id="PF05019">
    <property type="entry name" value="Coq4"/>
    <property type="match status" value="1"/>
</dbReference>
<gene>
    <name evidence="1" type="ORF">ENR64_19255</name>
</gene>
<dbReference type="PANTHER" id="PTHR12922:SF7">
    <property type="entry name" value="UBIQUINONE BIOSYNTHESIS PROTEIN COQ4 HOMOLOG, MITOCHONDRIAL"/>
    <property type="match status" value="1"/>
</dbReference>